<dbReference type="EMBL" id="JDVG02000059">
    <property type="protein sequence ID" value="KFB74331.1"/>
    <property type="molecule type" value="Genomic_DNA"/>
</dbReference>
<evidence type="ECO:0000256" key="1">
    <source>
        <dbReference type="ARBA" id="ARBA00004571"/>
    </source>
</evidence>
<dbReference type="Gene3D" id="2.40.170.10">
    <property type="entry name" value="Porin, LamB type"/>
    <property type="match status" value="1"/>
</dbReference>
<evidence type="ECO:0000256" key="2">
    <source>
        <dbReference type="ARBA" id="ARBA00007055"/>
    </source>
</evidence>
<dbReference type="Pfam" id="PF02264">
    <property type="entry name" value="LamB"/>
    <property type="match status" value="1"/>
</dbReference>
<evidence type="ECO:0000256" key="6">
    <source>
        <dbReference type="ARBA" id="ARBA00023065"/>
    </source>
</evidence>
<accession>A0A080LZR0</accession>
<keyword evidence="4" id="KW-1134">Transmembrane beta strand</keyword>
<dbReference type="AlphaFoldDB" id="A0A080LZR0"/>
<dbReference type="GO" id="GO:0015144">
    <property type="term" value="F:carbohydrate transmembrane transporter activity"/>
    <property type="evidence" value="ECO:0007669"/>
    <property type="project" value="TreeGrafter"/>
</dbReference>
<reference evidence="11 12" key="1">
    <citation type="submission" date="2014-02" db="EMBL/GenBank/DDBJ databases">
        <title>Expanding our view of genomic diversity in Candidatus Accumulibacter clades.</title>
        <authorList>
            <person name="Skennerton C.T."/>
            <person name="Barr J.J."/>
            <person name="Slater F.R."/>
            <person name="Bond P.L."/>
            <person name="Tyson G.W."/>
        </authorList>
    </citation>
    <scope>NUCLEOTIDE SEQUENCE [LARGE SCALE GENOMIC DNA]</scope>
    <source>
        <strain evidence="12">BA-91</strain>
    </source>
</reference>
<dbReference type="PANTHER" id="PTHR38762:SF1">
    <property type="entry name" value="CRYPTIC OUTER MEMBRANE PORIN BGLH-RELATED"/>
    <property type="match status" value="1"/>
</dbReference>
<keyword evidence="6" id="KW-0406">Ion transport</keyword>
<dbReference type="GO" id="GO:0015288">
    <property type="term" value="F:porin activity"/>
    <property type="evidence" value="ECO:0007669"/>
    <property type="project" value="UniProtKB-KW"/>
</dbReference>
<comment type="subcellular location">
    <subcellularLocation>
        <location evidence="1">Cell outer membrane</location>
        <topology evidence="1">Multi-pass membrane protein</topology>
    </subcellularLocation>
</comment>
<protein>
    <submittedName>
        <fullName evidence="11">Maltose-inducible porin</fullName>
    </submittedName>
</protein>
<keyword evidence="7" id="KW-0626">Porin</keyword>
<evidence type="ECO:0000256" key="8">
    <source>
        <dbReference type="ARBA" id="ARBA00023136"/>
    </source>
</evidence>
<proteinExistence type="inferred from homology"/>
<dbReference type="Proteomes" id="UP000020077">
    <property type="component" value="Unassembled WGS sequence"/>
</dbReference>
<feature type="signal peptide" evidence="10">
    <location>
        <begin position="1"/>
        <end position="24"/>
    </location>
</feature>
<gene>
    <name evidence="11" type="primary">lamB</name>
    <name evidence="11" type="ORF">AW09_000387</name>
</gene>
<keyword evidence="3" id="KW-0813">Transport</keyword>
<name>A0A080LZR0_9PROT</name>
<dbReference type="GO" id="GO:0046930">
    <property type="term" value="C:pore complex"/>
    <property type="evidence" value="ECO:0007669"/>
    <property type="project" value="UniProtKB-KW"/>
</dbReference>
<dbReference type="SUPFAM" id="SSF56935">
    <property type="entry name" value="Porins"/>
    <property type="match status" value="1"/>
</dbReference>
<dbReference type="InterPro" id="IPR036998">
    <property type="entry name" value="Porin_LamB_sf"/>
</dbReference>
<evidence type="ECO:0000313" key="12">
    <source>
        <dbReference type="Proteomes" id="UP000020077"/>
    </source>
</evidence>
<comment type="caution">
    <text evidence="11">The sequence shown here is derived from an EMBL/GenBank/DDBJ whole genome shotgun (WGS) entry which is preliminary data.</text>
</comment>
<keyword evidence="10" id="KW-0732">Signal</keyword>
<dbReference type="PANTHER" id="PTHR38762">
    <property type="entry name" value="CRYPTIC OUTER MEMBRANE PORIN BGLH-RELATED"/>
    <property type="match status" value="1"/>
</dbReference>
<comment type="similarity">
    <text evidence="2">Belongs to the porin LamB (TC 1.B.3) family.</text>
</comment>
<keyword evidence="5" id="KW-0812">Transmembrane</keyword>
<sequence length="444" mass="47377" precursor="true">MHKVSLSSVTPLVVALLCGQPAGAAEAGDPQVVDTDVGGVEAPVIPVDELAPKLAKDVGDLVVAGYLRALSGINSEGSRAACFQLAGSQAKYRLGNECEVYGELFIGKQLASFADGATLTANTMFSLNTPMAYNTAGNSTQGRVAQAYMAAEKLSFLNGGAAWAGRRYYKREDIHINDFFYWNPQGLGGGIEDIAIGGVKVSLAFFREDNQDQPIKADRYDFQVRGLKANPNGELEFGLSVIPESGHVNTGGDSGWSVTVQHRQSNILGDGWNKFAVQYGVGPGTGLGSTGPLTNTTADKRWRIVEGIYAQMTPKLGGMLTAVYQKDQSPAGDQTWTSLGGRLTYGFTEHWKLQGELGHDRVQPTAGETRNLTKLTIAPTLAMARGFWARPELRLFYTYARWNEAAALAANGSGNSAIASTASTGIFASGNRGSTIGLQFEGWW</sequence>
<evidence type="ECO:0000256" key="7">
    <source>
        <dbReference type="ARBA" id="ARBA00023114"/>
    </source>
</evidence>
<feature type="chain" id="PRO_5001750714" evidence="10">
    <location>
        <begin position="25"/>
        <end position="444"/>
    </location>
</feature>
<evidence type="ECO:0000256" key="10">
    <source>
        <dbReference type="SAM" id="SignalP"/>
    </source>
</evidence>
<dbReference type="GO" id="GO:0006811">
    <property type="term" value="P:monoatomic ion transport"/>
    <property type="evidence" value="ECO:0007669"/>
    <property type="project" value="UniProtKB-KW"/>
</dbReference>
<keyword evidence="9" id="KW-0998">Cell outer membrane</keyword>
<dbReference type="InterPro" id="IPR050286">
    <property type="entry name" value="G_neg_Bact_CarbUptk_Porin"/>
</dbReference>
<evidence type="ECO:0000256" key="3">
    <source>
        <dbReference type="ARBA" id="ARBA00022448"/>
    </source>
</evidence>
<evidence type="ECO:0000256" key="5">
    <source>
        <dbReference type="ARBA" id="ARBA00022692"/>
    </source>
</evidence>
<dbReference type="GO" id="GO:0015774">
    <property type="term" value="P:polysaccharide transport"/>
    <property type="evidence" value="ECO:0007669"/>
    <property type="project" value="TreeGrafter"/>
</dbReference>
<keyword evidence="8" id="KW-0472">Membrane</keyword>
<dbReference type="GO" id="GO:0009279">
    <property type="term" value="C:cell outer membrane"/>
    <property type="evidence" value="ECO:0007669"/>
    <property type="project" value="UniProtKB-SubCell"/>
</dbReference>
<evidence type="ECO:0000256" key="9">
    <source>
        <dbReference type="ARBA" id="ARBA00023237"/>
    </source>
</evidence>
<evidence type="ECO:0000256" key="4">
    <source>
        <dbReference type="ARBA" id="ARBA00022452"/>
    </source>
</evidence>
<organism evidence="11 12">
    <name type="scientific">Candidatus Accumulibacter phosphatis</name>
    <dbReference type="NCBI Taxonomy" id="327160"/>
    <lineage>
        <taxon>Bacteria</taxon>
        <taxon>Pseudomonadati</taxon>
        <taxon>Pseudomonadota</taxon>
        <taxon>Betaproteobacteria</taxon>
        <taxon>Candidatus Accumulibacter</taxon>
    </lineage>
</organism>
<evidence type="ECO:0000313" key="11">
    <source>
        <dbReference type="EMBL" id="KFB74331.1"/>
    </source>
</evidence>
<dbReference type="InterPro" id="IPR003192">
    <property type="entry name" value="Porin_LamB"/>
</dbReference>